<dbReference type="SMART" id="SM00355">
    <property type="entry name" value="ZnF_C2H2"/>
    <property type="match status" value="2"/>
</dbReference>
<dbReference type="InterPro" id="IPR013087">
    <property type="entry name" value="Znf_C2H2_type"/>
</dbReference>
<evidence type="ECO:0000259" key="2">
    <source>
        <dbReference type="SMART" id="SM00355"/>
    </source>
</evidence>
<evidence type="ECO:0000256" key="1">
    <source>
        <dbReference type="SAM" id="MobiDB-lite"/>
    </source>
</evidence>
<dbReference type="EMBL" id="CP017827">
    <property type="protein sequence ID" value="APA14977.1"/>
    <property type="molecule type" value="Genomic_DNA"/>
</dbReference>
<feature type="compositionally biased region" description="Basic and acidic residues" evidence="1">
    <location>
        <begin position="28"/>
        <end position="40"/>
    </location>
</feature>
<organism evidence="3 4">
    <name type="scientific">Sclerotinia sclerotiorum (strain ATCC 18683 / 1980 / Ss-1)</name>
    <name type="common">White mold</name>
    <name type="synonym">Whetzelinia sclerotiorum</name>
    <dbReference type="NCBI Taxonomy" id="665079"/>
    <lineage>
        <taxon>Eukaryota</taxon>
        <taxon>Fungi</taxon>
        <taxon>Dikarya</taxon>
        <taxon>Ascomycota</taxon>
        <taxon>Pezizomycotina</taxon>
        <taxon>Leotiomycetes</taxon>
        <taxon>Helotiales</taxon>
        <taxon>Sclerotiniaceae</taxon>
        <taxon>Sclerotinia</taxon>
    </lineage>
</organism>
<evidence type="ECO:0000313" key="4">
    <source>
        <dbReference type="Proteomes" id="UP000177798"/>
    </source>
</evidence>
<feature type="region of interest" description="Disordered" evidence="1">
    <location>
        <begin position="1"/>
        <end position="41"/>
    </location>
</feature>
<dbReference type="OrthoDB" id="409136at2759"/>
<proteinExistence type="predicted"/>
<sequence length="730" mass="81412">MDDVYDRSKKGNGRTHDNVLQQGGGLPKESEKDRCGEQNLDRYPGVRIGDCSRPPDFEKLVQLAGDISATLQLARCSNKNFLLSNQGEENEPRLEGIFREVSDAVCGSRIFSSTRENSSTFRKATAGGILRSGNRFFYLTVAHAFHPTTDHAAADLYSDEEDGGATEATSRGSVTPEILEYASSDDIGKPMDTLPSPVSHPDVASPRESFEEASIMEIDTLNSFKNITSAPLDLPGRSFENIGHIFMKSPELDYALIETSKTSLQTFNRIALKHPLVRETLYPESIVRTLPLNTIVFAVTSSAGLLEGTISVEARSGNLLGHIVSCCPESGVAYIVPAYLVLEDAKIRCDLELKLTTARDSTTEEEWRLNTPTHGSHLSTKHDLNHDAHIYSATFASSSSKKCPNERKGDGSASLLFNTDLEGNTVKNGNSMSPDLGSVPAHDDRINVHSYIELPTTCQTSILIGKNAFADAILPSSYDNIDLYFFEASENLFRTHFQQISSPLALDDLTLDNFQYNNTRDSQDAIFGYMLNHASSHSKGKNRELQPDPSINVSNNYSAEQRVCSKPEAADMLLRSVLAALIQGENLSNTFRPAHLTNFIRSFYRTHASGPEETREFIVSIFQSIRNLLSDTRIQDRDDKSYCTFEEVDRAYYKEGWRLDTPTSSETYECYCGKLFPKLEALRKHFNTHSPFQFIACPESNCSHISLRLDSMKKHLEVHSIYIRRLRPDE</sequence>
<feature type="domain" description="C2H2-type" evidence="2">
    <location>
        <begin position="668"/>
        <end position="689"/>
    </location>
</feature>
<accession>A0A1D9QJ58</accession>
<dbReference type="Gene3D" id="3.30.160.60">
    <property type="entry name" value="Classic Zinc Finger"/>
    <property type="match status" value="1"/>
</dbReference>
<evidence type="ECO:0000313" key="3">
    <source>
        <dbReference type="EMBL" id="APA14977.1"/>
    </source>
</evidence>
<dbReference type="VEuPathDB" id="FungiDB:sscle_14g097470"/>
<gene>
    <name evidence="3" type="ORF">sscle_14g097470</name>
</gene>
<dbReference type="Proteomes" id="UP000177798">
    <property type="component" value="Chromosome 14"/>
</dbReference>
<feature type="compositionally biased region" description="Basic and acidic residues" evidence="1">
    <location>
        <begin position="1"/>
        <end position="17"/>
    </location>
</feature>
<feature type="region of interest" description="Disordered" evidence="1">
    <location>
        <begin position="185"/>
        <end position="204"/>
    </location>
</feature>
<name>A0A1D9QJ58_SCLS1</name>
<protein>
    <recommendedName>
        <fullName evidence="2">C2H2-type domain-containing protein</fullName>
    </recommendedName>
</protein>
<feature type="domain" description="C2H2-type" evidence="2">
    <location>
        <begin position="695"/>
        <end position="719"/>
    </location>
</feature>
<dbReference type="AlphaFoldDB" id="A0A1D9QJ58"/>
<reference evidence="4" key="1">
    <citation type="journal article" date="2017" name="Genome Biol. Evol.">
        <title>The complete genome sequence of the phytopathogenic fungus Sclerotinia sclerotiorum reveals insights into the genome architecture of broad host range pathogens.</title>
        <authorList>
            <person name="Derbyshire M."/>
            <person name="Denton-Giles M."/>
            <person name="Hegedus D."/>
            <person name="Seifbarghy S."/>
            <person name="Rollins J."/>
            <person name="van Kan J."/>
            <person name="Seidl M.F."/>
            <person name="Faino L."/>
            <person name="Mbengue M."/>
            <person name="Navaud O."/>
            <person name="Raffaele S."/>
            <person name="Hammond-Kosack K."/>
            <person name="Heard S."/>
            <person name="Oliver R."/>
        </authorList>
    </citation>
    <scope>NUCLEOTIDE SEQUENCE [LARGE SCALE GENOMIC DNA]</scope>
    <source>
        <strain evidence="4">ATCC 18683 / 1980 / Ss-1</strain>
    </source>
</reference>